<keyword evidence="4" id="KW-1185">Reference proteome</keyword>
<evidence type="ECO:0000313" key="3">
    <source>
        <dbReference type="EMBL" id="OEU19785.1"/>
    </source>
</evidence>
<organism evidence="3 4">
    <name type="scientific">Fragilariopsis cylindrus CCMP1102</name>
    <dbReference type="NCBI Taxonomy" id="635003"/>
    <lineage>
        <taxon>Eukaryota</taxon>
        <taxon>Sar</taxon>
        <taxon>Stramenopiles</taxon>
        <taxon>Ochrophyta</taxon>
        <taxon>Bacillariophyta</taxon>
        <taxon>Bacillariophyceae</taxon>
        <taxon>Bacillariophycidae</taxon>
        <taxon>Bacillariales</taxon>
        <taxon>Bacillariaceae</taxon>
        <taxon>Fragilariopsis</taxon>
    </lineage>
</organism>
<name>A0A1E7FNV9_9STRA</name>
<feature type="signal peptide" evidence="2">
    <location>
        <begin position="1"/>
        <end position="23"/>
    </location>
</feature>
<feature type="transmembrane region" description="Helical" evidence="1">
    <location>
        <begin position="106"/>
        <end position="125"/>
    </location>
</feature>
<dbReference type="InParanoid" id="A0A1E7FNV9"/>
<keyword evidence="2" id="KW-0732">Signal</keyword>
<keyword evidence="1" id="KW-0812">Transmembrane</keyword>
<feature type="non-terminal residue" evidence="3">
    <location>
        <position position="238"/>
    </location>
</feature>
<feature type="transmembrane region" description="Helical" evidence="1">
    <location>
        <begin position="132"/>
        <end position="150"/>
    </location>
</feature>
<evidence type="ECO:0000313" key="4">
    <source>
        <dbReference type="Proteomes" id="UP000095751"/>
    </source>
</evidence>
<evidence type="ECO:0008006" key="5">
    <source>
        <dbReference type="Google" id="ProtNLM"/>
    </source>
</evidence>
<accession>A0A1E7FNV9</accession>
<gene>
    <name evidence="3" type="ORF">FRACYDRAFT_268091</name>
</gene>
<sequence>MTRKYSMLLAPILILLLSSSSNAFSILTTPTQRFSSNALKIGNNKGLISSSPTTYLSLNGGRRNPVRRSFNEINNGSESQIRLSMYNLPPSGGGGGKDDIANIAKGAFSIALIVGFFISPLGGLVLGLLNSFLVLIFVLPLVATVGFQVWQKVNTISGVCPNCDAPATVLKQKRSNSNDVDTAIPQQSICFNCGAVLQSNSENTEINNVSGRTNIDDLSSEGAGGTSLFDILSGMGGD</sequence>
<proteinExistence type="predicted"/>
<dbReference type="KEGG" id="fcy:FRACYDRAFT_268091"/>
<protein>
    <recommendedName>
        <fullName evidence="5">TFIIB-type domain-containing protein</fullName>
    </recommendedName>
</protein>
<reference evidence="3 4" key="1">
    <citation type="submission" date="2016-09" db="EMBL/GenBank/DDBJ databases">
        <title>Extensive genetic diversity and differential bi-allelic expression allows diatom success in the polar Southern Ocean.</title>
        <authorList>
            <consortium name="DOE Joint Genome Institute"/>
            <person name="Mock T."/>
            <person name="Otillar R.P."/>
            <person name="Strauss J."/>
            <person name="Dupont C."/>
            <person name="Frickenhaus S."/>
            <person name="Maumus F."/>
            <person name="Mcmullan M."/>
            <person name="Sanges R."/>
            <person name="Schmutz J."/>
            <person name="Toseland A."/>
            <person name="Valas R."/>
            <person name="Veluchamy A."/>
            <person name="Ward B.J."/>
            <person name="Allen A."/>
            <person name="Barry K."/>
            <person name="Falciatore A."/>
            <person name="Ferrante M."/>
            <person name="Fortunato A.E."/>
            <person name="Gloeckner G."/>
            <person name="Gruber A."/>
            <person name="Hipkin R."/>
            <person name="Janech M."/>
            <person name="Kroth P."/>
            <person name="Leese F."/>
            <person name="Lindquist E."/>
            <person name="Lyon B.R."/>
            <person name="Martin J."/>
            <person name="Mayer C."/>
            <person name="Parker M."/>
            <person name="Quesneville H."/>
            <person name="Raymond J."/>
            <person name="Uhlig C."/>
            <person name="Valentin K.U."/>
            <person name="Worden A.Z."/>
            <person name="Armbrust E.V."/>
            <person name="Bowler C."/>
            <person name="Green B."/>
            <person name="Moulton V."/>
            <person name="Van Oosterhout C."/>
            <person name="Grigoriev I."/>
        </authorList>
    </citation>
    <scope>NUCLEOTIDE SEQUENCE [LARGE SCALE GENOMIC DNA]</scope>
    <source>
        <strain evidence="3 4">CCMP1102</strain>
    </source>
</reference>
<keyword evidence="1" id="KW-0472">Membrane</keyword>
<keyword evidence="1" id="KW-1133">Transmembrane helix</keyword>
<dbReference type="Proteomes" id="UP000095751">
    <property type="component" value="Unassembled WGS sequence"/>
</dbReference>
<dbReference type="EMBL" id="KV784355">
    <property type="protein sequence ID" value="OEU19785.1"/>
    <property type="molecule type" value="Genomic_DNA"/>
</dbReference>
<evidence type="ECO:0000256" key="1">
    <source>
        <dbReference type="SAM" id="Phobius"/>
    </source>
</evidence>
<evidence type="ECO:0000256" key="2">
    <source>
        <dbReference type="SAM" id="SignalP"/>
    </source>
</evidence>
<dbReference type="AlphaFoldDB" id="A0A1E7FNV9"/>
<feature type="chain" id="PRO_5009193352" description="TFIIB-type domain-containing protein" evidence="2">
    <location>
        <begin position="24"/>
        <end position="238"/>
    </location>
</feature>
<dbReference type="OrthoDB" id="1935723at2759"/>